<keyword evidence="3" id="KW-0723">Serine/threonine-protein kinase</keyword>
<feature type="binding site" evidence="19">
    <location>
        <position position="377"/>
    </location>
    <ligand>
        <name>ATP</name>
        <dbReference type="ChEBI" id="CHEBI:30616"/>
    </ligand>
</feature>
<keyword evidence="10" id="KW-0418">Kinase</keyword>
<dbReference type="OrthoDB" id="672868at2759"/>
<keyword evidence="13 20" id="KW-0472">Membrane</keyword>
<evidence type="ECO:0000256" key="16">
    <source>
        <dbReference type="ARBA" id="ARBA00023180"/>
    </source>
</evidence>
<feature type="domain" description="Protein kinase" evidence="21">
    <location>
        <begin position="347"/>
        <end position="554"/>
    </location>
</feature>
<evidence type="ECO:0000256" key="14">
    <source>
        <dbReference type="ARBA" id="ARBA00023157"/>
    </source>
</evidence>
<accession>A0A5J9VZN1</accession>
<comment type="caution">
    <text evidence="23">The sequence shown here is derived from an EMBL/GenBank/DDBJ whole genome shotgun (WGS) entry which is preliminary data.</text>
</comment>
<evidence type="ECO:0000256" key="13">
    <source>
        <dbReference type="ARBA" id="ARBA00023136"/>
    </source>
</evidence>
<dbReference type="EMBL" id="RWGY01000007">
    <property type="protein sequence ID" value="TVU40560.1"/>
    <property type="molecule type" value="Genomic_DNA"/>
</dbReference>
<dbReference type="PROSITE" id="PS00107">
    <property type="entry name" value="PROTEIN_KINASE_ATP"/>
    <property type="match status" value="1"/>
</dbReference>
<evidence type="ECO:0000256" key="10">
    <source>
        <dbReference type="ARBA" id="ARBA00022777"/>
    </source>
</evidence>
<keyword evidence="14" id="KW-1015">Disulfide bond</keyword>
<dbReference type="Gene3D" id="2.90.10.10">
    <property type="entry name" value="Bulb-type lectin domain"/>
    <property type="match status" value="2"/>
</dbReference>
<protein>
    <recommendedName>
        <fullName evidence="2">non-specific serine/threonine protein kinase</fullName>
        <ecNumber evidence="2">2.7.11.1</ecNumber>
    </recommendedName>
</protein>
<evidence type="ECO:0000256" key="17">
    <source>
        <dbReference type="ARBA" id="ARBA00047899"/>
    </source>
</evidence>
<keyword evidence="15" id="KW-0675">Receptor</keyword>
<dbReference type="Gene3D" id="3.30.200.20">
    <property type="entry name" value="Phosphorylase Kinase, domain 1"/>
    <property type="match status" value="1"/>
</dbReference>
<evidence type="ECO:0000256" key="2">
    <source>
        <dbReference type="ARBA" id="ARBA00012513"/>
    </source>
</evidence>
<evidence type="ECO:0000256" key="3">
    <source>
        <dbReference type="ARBA" id="ARBA00022527"/>
    </source>
</evidence>
<dbReference type="Pfam" id="PF00069">
    <property type="entry name" value="Pkinase"/>
    <property type="match status" value="1"/>
</dbReference>
<keyword evidence="9 19" id="KW-0547">Nucleotide-binding</keyword>
<dbReference type="PANTHER" id="PTHR47976:SF10">
    <property type="entry name" value="RECEPTOR-LIKE SERINE_THREONINE-PROTEIN KINASE"/>
    <property type="match status" value="1"/>
</dbReference>
<dbReference type="AlphaFoldDB" id="A0A5J9VZN1"/>
<dbReference type="Proteomes" id="UP000324897">
    <property type="component" value="Chromosome 4"/>
</dbReference>
<dbReference type="InterPro" id="IPR017441">
    <property type="entry name" value="Protein_kinase_ATP_BS"/>
</dbReference>
<dbReference type="Pfam" id="PF01453">
    <property type="entry name" value="B_lectin"/>
    <property type="match status" value="1"/>
</dbReference>
<keyword evidence="16" id="KW-0325">Glycoprotein</keyword>
<evidence type="ECO:0000313" key="24">
    <source>
        <dbReference type="Proteomes" id="UP000324897"/>
    </source>
</evidence>
<dbReference type="PROSITE" id="PS00108">
    <property type="entry name" value="PROTEIN_KINASE_ST"/>
    <property type="match status" value="1"/>
</dbReference>
<dbReference type="Gene3D" id="1.10.510.10">
    <property type="entry name" value="Transferase(Phosphotransferase) domain 1"/>
    <property type="match status" value="1"/>
</dbReference>
<reference evidence="23 24" key="1">
    <citation type="journal article" date="2019" name="Sci. Rep.">
        <title>A high-quality genome of Eragrostis curvula grass provides insights into Poaceae evolution and supports new strategies to enhance forage quality.</title>
        <authorList>
            <person name="Carballo J."/>
            <person name="Santos B.A.C.M."/>
            <person name="Zappacosta D."/>
            <person name="Garbus I."/>
            <person name="Selva J.P."/>
            <person name="Gallo C.A."/>
            <person name="Diaz A."/>
            <person name="Albertini E."/>
            <person name="Caccamo M."/>
            <person name="Echenique V."/>
        </authorList>
    </citation>
    <scope>NUCLEOTIDE SEQUENCE [LARGE SCALE GENOMIC DNA]</scope>
    <source>
        <strain evidence="24">cv. Victoria</strain>
        <tissue evidence="23">Leaf</tissue>
    </source>
</reference>
<evidence type="ECO:0000256" key="5">
    <source>
        <dbReference type="ARBA" id="ARBA00022679"/>
    </source>
</evidence>
<proteinExistence type="predicted"/>
<dbReference type="InterPro" id="IPR000719">
    <property type="entry name" value="Prot_kinase_dom"/>
</dbReference>
<dbReference type="PROSITE" id="PS50927">
    <property type="entry name" value="BULB_LECTIN"/>
    <property type="match status" value="1"/>
</dbReference>
<comment type="catalytic activity">
    <reaction evidence="17">
        <text>L-threonyl-[protein] + ATP = O-phospho-L-threonyl-[protein] + ADP + H(+)</text>
        <dbReference type="Rhea" id="RHEA:46608"/>
        <dbReference type="Rhea" id="RHEA-COMP:11060"/>
        <dbReference type="Rhea" id="RHEA-COMP:11605"/>
        <dbReference type="ChEBI" id="CHEBI:15378"/>
        <dbReference type="ChEBI" id="CHEBI:30013"/>
        <dbReference type="ChEBI" id="CHEBI:30616"/>
        <dbReference type="ChEBI" id="CHEBI:61977"/>
        <dbReference type="ChEBI" id="CHEBI:456216"/>
        <dbReference type="EC" id="2.7.11.1"/>
    </reaction>
</comment>
<dbReference type="InterPro" id="IPR051343">
    <property type="entry name" value="G-type_lectin_kinases/EP1-like"/>
</dbReference>
<dbReference type="GO" id="GO:0030246">
    <property type="term" value="F:carbohydrate binding"/>
    <property type="evidence" value="ECO:0007669"/>
    <property type="project" value="UniProtKB-KW"/>
</dbReference>
<dbReference type="SMART" id="SM00220">
    <property type="entry name" value="S_TKc"/>
    <property type="match status" value="1"/>
</dbReference>
<dbReference type="InterPro" id="IPR011009">
    <property type="entry name" value="Kinase-like_dom_sf"/>
</dbReference>
<evidence type="ECO:0000313" key="23">
    <source>
        <dbReference type="EMBL" id="TVU40560.1"/>
    </source>
</evidence>
<comment type="subcellular location">
    <subcellularLocation>
        <location evidence="1">Membrane</location>
        <topology evidence="1">Single-pass type I membrane protein</topology>
    </subcellularLocation>
</comment>
<evidence type="ECO:0000256" key="11">
    <source>
        <dbReference type="ARBA" id="ARBA00022840"/>
    </source>
</evidence>
<name>A0A5J9VZN1_9POAL</name>
<keyword evidence="12 20" id="KW-1133">Transmembrane helix</keyword>
<evidence type="ECO:0000256" key="7">
    <source>
        <dbReference type="ARBA" id="ARBA00022729"/>
    </source>
</evidence>
<keyword evidence="5" id="KW-0808">Transferase</keyword>
<feature type="domain" description="Bulb-type lectin" evidence="22">
    <location>
        <begin position="1"/>
        <end position="67"/>
    </location>
</feature>
<evidence type="ECO:0000259" key="22">
    <source>
        <dbReference type="PROSITE" id="PS50927"/>
    </source>
</evidence>
<dbReference type="SUPFAM" id="SSF56112">
    <property type="entry name" value="Protein kinase-like (PK-like)"/>
    <property type="match status" value="1"/>
</dbReference>
<dbReference type="FunFam" id="3.30.200.20:FF:000059">
    <property type="entry name" value="S-receptor-like serine/threonine-protein kinase"/>
    <property type="match status" value="1"/>
</dbReference>
<dbReference type="Gramene" id="TVU40560">
    <property type="protein sequence ID" value="TVU40560"/>
    <property type="gene ID" value="EJB05_14027"/>
</dbReference>
<evidence type="ECO:0000259" key="21">
    <source>
        <dbReference type="PROSITE" id="PS50011"/>
    </source>
</evidence>
<sequence>MGATPNATARPVLSIAADGQLTLTDGRRELWRASTTSMQRGSVLVLRDSGNAQFLSDDGAVLWESFGYPMGTLLPCQSLKGFLFSKCVDSEFTTGRFSLAAQRDGNVVLCIDFFTGDILENAYWATGTNGPEGNTTVTFDDKGGLSYTLYDGTVNSLISPRSSGRDMPVNSLARYLKHGMQGMCGPGSYCVETRERLSSLCSSCYTYVDSQHSDSGGAVWEYCLHYKRNVLRDCFCLAALMMNGSDCAEVGALAYRRQGNDIGTTALIKVRNTTSRTAEVSSLPSSTRTRMIRRLYMMVTICLPALFLVGSLVAQYYCLTCRNRSSQQPLSSSVRAFSWKELYRATDGFKELLGKGSFGEVYKGRMRSPEPHLIAVKRLSEQEFTNEVQSIGQIHHRNLVRMIGYCKQGKHRMLVFEFMPGGSLRSFLFNSERRPPRPWRAEAALAPIIHCDIKPDNVLLDDLGISRITDFGISKLLGSQQVHTTATHIRGTRGYIAPEWLRGDARVDTKVDVYIFGVVLLEMICCRRCQEPVEEILSDVDNDDETVTLITWAA</sequence>
<dbReference type="SUPFAM" id="SSF51110">
    <property type="entry name" value="alpha-D-mannose-specific plant lectins"/>
    <property type="match status" value="1"/>
</dbReference>
<dbReference type="GO" id="GO:0016020">
    <property type="term" value="C:membrane"/>
    <property type="evidence" value="ECO:0007669"/>
    <property type="project" value="UniProtKB-SubCell"/>
</dbReference>
<keyword evidence="6 20" id="KW-0812">Transmembrane</keyword>
<organism evidence="23 24">
    <name type="scientific">Eragrostis curvula</name>
    <name type="common">weeping love grass</name>
    <dbReference type="NCBI Taxonomy" id="38414"/>
    <lineage>
        <taxon>Eukaryota</taxon>
        <taxon>Viridiplantae</taxon>
        <taxon>Streptophyta</taxon>
        <taxon>Embryophyta</taxon>
        <taxon>Tracheophyta</taxon>
        <taxon>Spermatophyta</taxon>
        <taxon>Magnoliopsida</taxon>
        <taxon>Liliopsida</taxon>
        <taxon>Poales</taxon>
        <taxon>Poaceae</taxon>
        <taxon>PACMAD clade</taxon>
        <taxon>Chloridoideae</taxon>
        <taxon>Eragrostideae</taxon>
        <taxon>Eragrostidinae</taxon>
        <taxon>Eragrostis</taxon>
    </lineage>
</organism>
<evidence type="ECO:0000256" key="18">
    <source>
        <dbReference type="ARBA" id="ARBA00048679"/>
    </source>
</evidence>
<evidence type="ECO:0000256" key="19">
    <source>
        <dbReference type="PROSITE-ProRule" id="PRU10141"/>
    </source>
</evidence>
<keyword evidence="11 19" id="KW-0067">ATP-binding</keyword>
<feature type="transmembrane region" description="Helical" evidence="20">
    <location>
        <begin position="295"/>
        <end position="317"/>
    </location>
</feature>
<keyword evidence="7" id="KW-0732">Signal</keyword>
<evidence type="ECO:0000256" key="4">
    <source>
        <dbReference type="ARBA" id="ARBA00022536"/>
    </source>
</evidence>
<keyword evidence="24" id="KW-1185">Reference proteome</keyword>
<evidence type="ECO:0000256" key="8">
    <source>
        <dbReference type="ARBA" id="ARBA00022734"/>
    </source>
</evidence>
<dbReference type="InterPro" id="IPR036426">
    <property type="entry name" value="Bulb-type_lectin_dom_sf"/>
</dbReference>
<dbReference type="InterPro" id="IPR008271">
    <property type="entry name" value="Ser/Thr_kinase_AS"/>
</dbReference>
<dbReference type="EC" id="2.7.11.1" evidence="2"/>
<feature type="non-terminal residue" evidence="23">
    <location>
        <position position="1"/>
    </location>
</feature>
<evidence type="ECO:0000256" key="6">
    <source>
        <dbReference type="ARBA" id="ARBA00022692"/>
    </source>
</evidence>
<dbReference type="GO" id="GO:0051707">
    <property type="term" value="P:response to other organism"/>
    <property type="evidence" value="ECO:0007669"/>
    <property type="project" value="UniProtKB-ARBA"/>
</dbReference>
<keyword evidence="4" id="KW-0245">EGF-like domain</keyword>
<comment type="catalytic activity">
    <reaction evidence="18">
        <text>L-seryl-[protein] + ATP = O-phospho-L-seryl-[protein] + ADP + H(+)</text>
        <dbReference type="Rhea" id="RHEA:17989"/>
        <dbReference type="Rhea" id="RHEA-COMP:9863"/>
        <dbReference type="Rhea" id="RHEA-COMP:11604"/>
        <dbReference type="ChEBI" id="CHEBI:15378"/>
        <dbReference type="ChEBI" id="CHEBI:29999"/>
        <dbReference type="ChEBI" id="CHEBI:30616"/>
        <dbReference type="ChEBI" id="CHEBI:83421"/>
        <dbReference type="ChEBI" id="CHEBI:456216"/>
        <dbReference type="EC" id="2.7.11.1"/>
    </reaction>
</comment>
<keyword evidence="8" id="KW-0430">Lectin</keyword>
<dbReference type="InterPro" id="IPR001480">
    <property type="entry name" value="Bulb-type_lectin_dom"/>
</dbReference>
<gene>
    <name evidence="23" type="ORF">EJB05_14027</name>
</gene>
<evidence type="ECO:0000256" key="15">
    <source>
        <dbReference type="ARBA" id="ARBA00023170"/>
    </source>
</evidence>
<dbReference type="PANTHER" id="PTHR47976">
    <property type="entry name" value="G-TYPE LECTIN S-RECEPTOR-LIKE SERINE/THREONINE-PROTEIN KINASE SD2-5"/>
    <property type="match status" value="1"/>
</dbReference>
<evidence type="ECO:0000256" key="1">
    <source>
        <dbReference type="ARBA" id="ARBA00004479"/>
    </source>
</evidence>
<dbReference type="GO" id="GO:0004674">
    <property type="term" value="F:protein serine/threonine kinase activity"/>
    <property type="evidence" value="ECO:0007669"/>
    <property type="project" value="UniProtKB-KW"/>
</dbReference>
<dbReference type="PROSITE" id="PS50011">
    <property type="entry name" value="PROTEIN_KINASE_DOM"/>
    <property type="match status" value="1"/>
</dbReference>
<dbReference type="GO" id="GO:0005524">
    <property type="term" value="F:ATP binding"/>
    <property type="evidence" value="ECO:0007669"/>
    <property type="project" value="UniProtKB-UniRule"/>
</dbReference>
<evidence type="ECO:0000256" key="9">
    <source>
        <dbReference type="ARBA" id="ARBA00022741"/>
    </source>
</evidence>
<evidence type="ECO:0000256" key="20">
    <source>
        <dbReference type="SAM" id="Phobius"/>
    </source>
</evidence>
<evidence type="ECO:0000256" key="12">
    <source>
        <dbReference type="ARBA" id="ARBA00022989"/>
    </source>
</evidence>